<protein>
    <recommendedName>
        <fullName evidence="4">Secreted protein</fullName>
    </recommendedName>
</protein>
<proteinExistence type="predicted"/>
<name>A0A9W7SYR5_9PEZI</name>
<comment type="caution">
    <text evidence="2">The sequence shown here is derived from an EMBL/GenBank/DDBJ whole genome shotgun (WGS) entry which is preliminary data.</text>
</comment>
<dbReference type="AlphaFoldDB" id="A0A9W7SYR5"/>
<organism evidence="2 3">
    <name type="scientific">Teratosphaeria destructans</name>
    <dbReference type="NCBI Taxonomy" id="418781"/>
    <lineage>
        <taxon>Eukaryota</taxon>
        <taxon>Fungi</taxon>
        <taxon>Dikarya</taxon>
        <taxon>Ascomycota</taxon>
        <taxon>Pezizomycotina</taxon>
        <taxon>Dothideomycetes</taxon>
        <taxon>Dothideomycetidae</taxon>
        <taxon>Mycosphaerellales</taxon>
        <taxon>Teratosphaeriaceae</taxon>
        <taxon>Teratosphaeria</taxon>
    </lineage>
</organism>
<feature type="signal peptide" evidence="1">
    <location>
        <begin position="1"/>
        <end position="22"/>
    </location>
</feature>
<dbReference type="Proteomes" id="UP001138500">
    <property type="component" value="Unassembled WGS sequence"/>
</dbReference>
<keyword evidence="3" id="KW-1185">Reference proteome</keyword>
<evidence type="ECO:0000313" key="2">
    <source>
        <dbReference type="EMBL" id="KAH9842289.1"/>
    </source>
</evidence>
<gene>
    <name evidence="2" type="ORF">Tdes44962_MAKER07609</name>
</gene>
<feature type="chain" id="PRO_5040767216" description="Secreted protein" evidence="1">
    <location>
        <begin position="23"/>
        <end position="78"/>
    </location>
</feature>
<evidence type="ECO:0008006" key="4">
    <source>
        <dbReference type="Google" id="ProtNLM"/>
    </source>
</evidence>
<accession>A0A9W7SYR5</accession>
<evidence type="ECO:0000256" key="1">
    <source>
        <dbReference type="SAM" id="SignalP"/>
    </source>
</evidence>
<evidence type="ECO:0000313" key="3">
    <source>
        <dbReference type="Proteomes" id="UP001138500"/>
    </source>
</evidence>
<reference evidence="2 3" key="1">
    <citation type="journal article" date="2018" name="IMA Fungus">
        <title>IMA Genome-F 10: Nine draft genome sequences of Claviceps purpurea s.lat., including C. arundinis, C. humidiphila, and C. cf. spartinae, pseudomolecules for the pitch canker pathogen Fusarium circinatum, draft genome of Davidsoniella eucalypti, Grosmannia galeiformis, Quambalaria eucalypti, and Teratosphaeria destructans.</title>
        <authorList>
            <person name="Wingfield B.D."/>
            <person name="Liu M."/>
            <person name="Nguyen H.D."/>
            <person name="Lane F.A."/>
            <person name="Morgan S.W."/>
            <person name="De Vos L."/>
            <person name="Wilken P.M."/>
            <person name="Duong T.A."/>
            <person name="Aylward J."/>
            <person name="Coetzee M.P."/>
            <person name="Dadej K."/>
            <person name="De Beer Z.W."/>
            <person name="Findlay W."/>
            <person name="Havenga M."/>
            <person name="Kolarik M."/>
            <person name="Menzies J.G."/>
            <person name="Naidoo K."/>
            <person name="Pochopski O."/>
            <person name="Shoukouhi P."/>
            <person name="Santana Q.C."/>
            <person name="Seifert K.A."/>
            <person name="Soal N."/>
            <person name="Steenkamp E.T."/>
            <person name="Tatham C.T."/>
            <person name="van der Nest M.A."/>
            <person name="Wingfield M.J."/>
        </authorList>
    </citation>
    <scope>NUCLEOTIDE SEQUENCE [LARGE SCALE GENOMIC DNA]</scope>
    <source>
        <strain evidence="2">CMW44962</strain>
    </source>
</reference>
<dbReference type="EMBL" id="RIBY02000424">
    <property type="protein sequence ID" value="KAH9842289.1"/>
    <property type="molecule type" value="Genomic_DNA"/>
</dbReference>
<reference evidence="2 3" key="2">
    <citation type="journal article" date="2021" name="Curr. Genet.">
        <title>Genetic response to nitrogen starvation in the aggressive Eucalyptus foliar pathogen Teratosphaeria destructans.</title>
        <authorList>
            <person name="Havenga M."/>
            <person name="Wingfield B.D."/>
            <person name="Wingfield M.J."/>
            <person name="Dreyer L.L."/>
            <person name="Roets F."/>
            <person name="Aylward J."/>
        </authorList>
    </citation>
    <scope>NUCLEOTIDE SEQUENCE [LARGE SCALE GENOMIC DNA]</scope>
    <source>
        <strain evidence="2">CMW44962</strain>
    </source>
</reference>
<sequence>MNLPVRTIVSFSALIYARTVAAFCRGADLRGDGASVGGREICEKRSEGRKKRTPTAAVRDAKSARAILGRCVFGGVVG</sequence>
<keyword evidence="1" id="KW-0732">Signal</keyword>